<evidence type="ECO:0000256" key="1">
    <source>
        <dbReference type="ARBA" id="ARBA00004651"/>
    </source>
</evidence>
<dbReference type="STRING" id="515622.bpr_III036"/>
<keyword evidence="7 8" id="KW-0472">Membrane</keyword>
<keyword evidence="5 8" id="KW-0812">Transmembrane</keyword>
<feature type="transmembrane region" description="Helical" evidence="8">
    <location>
        <begin position="203"/>
        <end position="225"/>
    </location>
</feature>
<dbReference type="RefSeq" id="WP_013282377.1">
    <property type="nucleotide sequence ID" value="NC_014388.1"/>
</dbReference>
<feature type="transmembrane region" description="Helical" evidence="8">
    <location>
        <begin position="88"/>
        <end position="107"/>
    </location>
</feature>
<evidence type="ECO:0000256" key="3">
    <source>
        <dbReference type="ARBA" id="ARBA00022448"/>
    </source>
</evidence>
<proteinExistence type="inferred from homology"/>
<evidence type="ECO:0000256" key="7">
    <source>
        <dbReference type="ARBA" id="ARBA00023136"/>
    </source>
</evidence>
<dbReference type="HOGENOM" id="CLU_076589_4_1_9"/>
<dbReference type="Pfam" id="PF04973">
    <property type="entry name" value="NMN_transporter"/>
    <property type="match status" value="1"/>
</dbReference>
<keyword evidence="3" id="KW-0813">Transport</keyword>
<feature type="transmembrane region" description="Helical" evidence="8">
    <location>
        <begin position="20"/>
        <end position="36"/>
    </location>
</feature>
<evidence type="ECO:0000256" key="2">
    <source>
        <dbReference type="ARBA" id="ARBA00006669"/>
    </source>
</evidence>
<dbReference type="eggNOG" id="COG3201">
    <property type="taxonomic scope" value="Bacteria"/>
</dbReference>
<feature type="transmembrane region" description="Helical" evidence="8">
    <location>
        <begin position="65"/>
        <end position="82"/>
    </location>
</feature>
<comment type="subcellular location">
    <subcellularLocation>
        <location evidence="1">Cell membrane</location>
        <topology evidence="1">Multi-pass membrane protein</topology>
    </subcellularLocation>
</comment>
<keyword evidence="6 8" id="KW-1133">Transmembrane helix</keyword>
<evidence type="ECO:0000256" key="6">
    <source>
        <dbReference type="ARBA" id="ARBA00022989"/>
    </source>
</evidence>
<name>E0S2U3_BUTPB</name>
<dbReference type="Proteomes" id="UP000001299">
    <property type="component" value="Chromosome 2"/>
</dbReference>
<feature type="transmembrane region" description="Helical" evidence="8">
    <location>
        <begin position="178"/>
        <end position="197"/>
    </location>
</feature>
<dbReference type="PANTHER" id="PTHR36122">
    <property type="entry name" value="NICOTINAMIDE RIBOSIDE TRANSPORTER PNUC"/>
    <property type="match status" value="1"/>
</dbReference>
<evidence type="ECO:0000313" key="9">
    <source>
        <dbReference type="EMBL" id="ADL35725.1"/>
    </source>
</evidence>
<dbReference type="NCBIfam" id="TIGR01528">
    <property type="entry name" value="NMN_trans_PnuC"/>
    <property type="match status" value="1"/>
</dbReference>
<feature type="transmembrane region" description="Helical" evidence="8">
    <location>
        <begin position="128"/>
        <end position="145"/>
    </location>
</feature>
<organism evidence="9 10">
    <name type="scientific">Butyrivibrio proteoclasticus (strain ATCC 51982 / DSM 14932 / B316)</name>
    <name type="common">Clostridium proteoclasticum</name>
    <dbReference type="NCBI Taxonomy" id="515622"/>
    <lineage>
        <taxon>Bacteria</taxon>
        <taxon>Bacillati</taxon>
        <taxon>Bacillota</taxon>
        <taxon>Clostridia</taxon>
        <taxon>Lachnospirales</taxon>
        <taxon>Lachnospiraceae</taxon>
        <taxon>Butyrivibrio</taxon>
    </lineage>
</organism>
<evidence type="ECO:0000256" key="5">
    <source>
        <dbReference type="ARBA" id="ARBA00022692"/>
    </source>
</evidence>
<dbReference type="KEGG" id="bpb:bpr_III036"/>
<comment type="similarity">
    <text evidence="2">Belongs to the nicotinamide ribonucleoside (NR) uptake permease (TC 4.B.1) family.</text>
</comment>
<dbReference type="GO" id="GO:0034257">
    <property type="term" value="F:nicotinamide riboside transmembrane transporter activity"/>
    <property type="evidence" value="ECO:0007669"/>
    <property type="project" value="InterPro"/>
</dbReference>
<keyword evidence="4" id="KW-1003">Cell membrane</keyword>
<feature type="transmembrane region" description="Helical" evidence="8">
    <location>
        <begin position="151"/>
        <end position="171"/>
    </location>
</feature>
<protein>
    <submittedName>
        <fullName evidence="9">Nicotinamide mononucleotide transporter PnuC</fullName>
    </submittedName>
</protein>
<dbReference type="PANTHER" id="PTHR36122:SF2">
    <property type="entry name" value="NICOTINAMIDE RIBOSIDE TRANSPORTER PNUC"/>
    <property type="match status" value="1"/>
</dbReference>
<evidence type="ECO:0000256" key="8">
    <source>
        <dbReference type="SAM" id="Phobius"/>
    </source>
</evidence>
<dbReference type="InterPro" id="IPR006419">
    <property type="entry name" value="NMN_transpt_PnuC"/>
</dbReference>
<evidence type="ECO:0000313" key="10">
    <source>
        <dbReference type="Proteomes" id="UP000001299"/>
    </source>
</evidence>
<accession>E0S2U3</accession>
<sequence length="236" mass="26912">MEKVKEAIRKEFAGWKKWEVAWIVLATAVILGLSIYWKDSLIGILAAVTGIWCVILTGKGKLSSFWFGTINTILYAIVAWRARYWGEVMLNLLYYVPMNFVGLYMWSKNMNSETEEVVKKRMTLKGSLIAYLLVAVGTVAYGYVLKMMNGTLPFVDAMSTVFSIFAQILCVKRYMEQWVLWVVVDVVTVIMWVYAFATGTGDMATVLMWSIYLINAIIMLVKWILDTRVNATTKEA</sequence>
<dbReference type="AlphaFoldDB" id="E0S2U3"/>
<feature type="transmembrane region" description="Helical" evidence="8">
    <location>
        <begin position="42"/>
        <end position="58"/>
    </location>
</feature>
<reference evidence="9 10" key="1">
    <citation type="journal article" date="2010" name="PLoS ONE">
        <title>The glycobiome of the rumen bacterium Butyrivibrio proteoclasticus B316(T) highlights adaptation to a polysaccharide-rich environment.</title>
        <authorList>
            <person name="Kelly W.J."/>
            <person name="Leahy S.C."/>
            <person name="Altermann E."/>
            <person name="Yeoman C.J."/>
            <person name="Dunne J.C."/>
            <person name="Kong Z."/>
            <person name="Pacheco D.M."/>
            <person name="Li D."/>
            <person name="Noel S.J."/>
            <person name="Moon C.D."/>
            <person name="Cookson A.L."/>
            <person name="Attwood G.T."/>
        </authorList>
    </citation>
    <scope>NUCLEOTIDE SEQUENCE [LARGE SCALE GENOMIC DNA]</scope>
    <source>
        <strain evidence="10">ATCC 51982 / DSM 14932 / B316</strain>
    </source>
</reference>
<evidence type="ECO:0000256" key="4">
    <source>
        <dbReference type="ARBA" id="ARBA00022475"/>
    </source>
</evidence>
<dbReference type="GO" id="GO:0005886">
    <property type="term" value="C:plasma membrane"/>
    <property type="evidence" value="ECO:0007669"/>
    <property type="project" value="UniProtKB-SubCell"/>
</dbReference>
<dbReference type="EMBL" id="CP001811">
    <property type="protein sequence ID" value="ADL35725.1"/>
    <property type="molecule type" value="Genomic_DNA"/>
</dbReference>
<keyword evidence="10" id="KW-1185">Reference proteome</keyword>
<gene>
    <name evidence="9" type="primary">pnuC</name>
    <name evidence="9" type="ordered locus">bpr_III036</name>
</gene>